<reference evidence="2 3" key="1">
    <citation type="journal article" date="2013" name="Curr. Biol.">
        <title>The Genome of the Foraminiferan Reticulomyxa filosa.</title>
        <authorList>
            <person name="Glockner G."/>
            <person name="Hulsmann N."/>
            <person name="Schleicher M."/>
            <person name="Noegel A.A."/>
            <person name="Eichinger L."/>
            <person name="Gallinger C."/>
            <person name="Pawlowski J."/>
            <person name="Sierra R."/>
            <person name="Euteneuer U."/>
            <person name="Pillet L."/>
            <person name="Moustafa A."/>
            <person name="Platzer M."/>
            <person name="Groth M."/>
            <person name="Szafranski K."/>
            <person name="Schliwa M."/>
        </authorList>
    </citation>
    <scope>NUCLEOTIDE SEQUENCE [LARGE SCALE GENOMIC DNA]</scope>
</reference>
<name>X6M7F5_RETFI</name>
<dbReference type="AlphaFoldDB" id="X6M7F5"/>
<evidence type="ECO:0000313" key="2">
    <source>
        <dbReference type="EMBL" id="ETO09367.1"/>
    </source>
</evidence>
<protein>
    <submittedName>
        <fullName evidence="2">Uncharacterized protein</fullName>
    </submittedName>
</protein>
<dbReference type="EMBL" id="ASPP01024109">
    <property type="protein sequence ID" value="ETO09367.1"/>
    <property type="molecule type" value="Genomic_DNA"/>
</dbReference>
<gene>
    <name evidence="2" type="ORF">RFI_28009</name>
</gene>
<evidence type="ECO:0000313" key="3">
    <source>
        <dbReference type="Proteomes" id="UP000023152"/>
    </source>
</evidence>
<comment type="caution">
    <text evidence="2">The sequence shown here is derived from an EMBL/GenBank/DDBJ whole genome shotgun (WGS) entry which is preliminary data.</text>
</comment>
<sequence length="414" mass="47373">MKSYHHSRNSYFEAEALIQATHKTLDLEAVDNPLTKPIVHWFGKWFPEIKDVHKQMVTCRLVVEFNFPSKNVNRISKLTNCDGAILHVARSLPPAQNDRQEERNKKTPSYVNARQRKKERKKERRDLVCLWNRFSQQSQRGHNNGKESMEYEKHRSDSEHGFNRHGSKYPTSRRGTGSNSYNNNSNNNNNNNNNNGIRVLSPSPRSLSPLPPFSSPGPARGGDDRKIREKTDNASRGQHQHQHQHQHRQEGSRNTVRCPRPECGGVMKLRRFESRASKNTPLCNGGNCRSVFCEGADVFLCLRKDHHNSSSVVMLCRTCAMNQSKPSSSSSLSSRALQEQKDAEMARSLFAEEEEANQNYDYDDDHDDDLVYVRTANRVDARGSDNREPGRNAGNNVVIADHDHNDANRSFFFF</sequence>
<feature type="compositionally biased region" description="Basic and acidic residues" evidence="1">
    <location>
        <begin position="144"/>
        <end position="162"/>
    </location>
</feature>
<feature type="compositionally biased region" description="Basic residues" evidence="1">
    <location>
        <begin position="114"/>
        <end position="123"/>
    </location>
</feature>
<feature type="compositionally biased region" description="Low complexity" evidence="1">
    <location>
        <begin position="178"/>
        <end position="208"/>
    </location>
</feature>
<feature type="compositionally biased region" description="Basic and acidic residues" evidence="1">
    <location>
        <begin position="221"/>
        <end position="233"/>
    </location>
</feature>
<keyword evidence="3" id="KW-1185">Reference proteome</keyword>
<evidence type="ECO:0000256" key="1">
    <source>
        <dbReference type="SAM" id="MobiDB-lite"/>
    </source>
</evidence>
<organism evidence="2 3">
    <name type="scientific">Reticulomyxa filosa</name>
    <dbReference type="NCBI Taxonomy" id="46433"/>
    <lineage>
        <taxon>Eukaryota</taxon>
        <taxon>Sar</taxon>
        <taxon>Rhizaria</taxon>
        <taxon>Retaria</taxon>
        <taxon>Foraminifera</taxon>
        <taxon>Monothalamids</taxon>
        <taxon>Reticulomyxidae</taxon>
        <taxon>Reticulomyxa</taxon>
    </lineage>
</organism>
<dbReference type="Proteomes" id="UP000023152">
    <property type="component" value="Unassembled WGS sequence"/>
</dbReference>
<feature type="region of interest" description="Disordered" evidence="1">
    <location>
        <begin position="92"/>
        <end position="124"/>
    </location>
</feature>
<proteinExistence type="predicted"/>
<accession>X6M7F5</accession>
<feature type="region of interest" description="Disordered" evidence="1">
    <location>
        <begin position="137"/>
        <end position="259"/>
    </location>
</feature>